<dbReference type="RefSeq" id="WP_209230388.1">
    <property type="nucleotide sequence ID" value="NZ_JAGHXG010000007.1"/>
</dbReference>
<protein>
    <recommendedName>
        <fullName evidence="1">DUF6891 domain-containing protein</fullName>
    </recommendedName>
</protein>
<gene>
    <name evidence="2" type="ORF">PNQ69_10045</name>
</gene>
<reference evidence="2 3" key="1">
    <citation type="submission" date="2023-01" db="EMBL/GenBank/DDBJ databases">
        <title>Xanthomonas hawaiianensis sp. nov. isolated from Araceae family in Hawaii.</title>
        <authorList>
            <person name="Chunag S.-C."/>
            <person name="Dobhal S."/>
            <person name="Alvarez A."/>
            <person name="Arif M."/>
        </authorList>
    </citation>
    <scope>NUCLEOTIDE SEQUENCE [LARGE SCALE GENOMIC DNA]</scope>
    <source>
        <strain evidence="2 3">A2111</strain>
    </source>
</reference>
<accession>A0ABU2I4N9</accession>
<feature type="domain" description="DUF6891" evidence="1">
    <location>
        <begin position="3"/>
        <end position="183"/>
    </location>
</feature>
<proteinExistence type="predicted"/>
<evidence type="ECO:0000313" key="3">
    <source>
        <dbReference type="Proteomes" id="UP001260534"/>
    </source>
</evidence>
<evidence type="ECO:0000313" key="2">
    <source>
        <dbReference type="EMBL" id="MDS9993116.1"/>
    </source>
</evidence>
<sequence>MNESDAYVYDEIRKWVWSGFYSQDEIQEMIEDILEDDCDETMLRASVASQWQAKQQAEQTWPAQTDCDRLDALFERLHDAGICALANAGYTMSDGHVEVNQAVADAPDRRYHGYCFYHGQDMERAIDGGGLMLAFGDLDGREDADLAVGQQVAAALRAAGFTVDWDGTPRKRIDLPGFVWQRRADWDC</sequence>
<evidence type="ECO:0000259" key="1">
    <source>
        <dbReference type="Pfam" id="PF21831"/>
    </source>
</evidence>
<dbReference type="Proteomes" id="UP001260534">
    <property type="component" value="Unassembled WGS sequence"/>
</dbReference>
<organism evidence="2 3">
    <name type="scientific">Xanthomonas hawaiiensis</name>
    <dbReference type="NCBI Taxonomy" id="3003247"/>
    <lineage>
        <taxon>Bacteria</taxon>
        <taxon>Pseudomonadati</taxon>
        <taxon>Pseudomonadota</taxon>
        <taxon>Gammaproteobacteria</taxon>
        <taxon>Lysobacterales</taxon>
        <taxon>Lysobacteraceae</taxon>
        <taxon>Xanthomonas</taxon>
    </lineage>
</organism>
<dbReference type="Pfam" id="PF21831">
    <property type="entry name" value="DUF6891"/>
    <property type="match status" value="1"/>
</dbReference>
<keyword evidence="3" id="KW-1185">Reference proteome</keyword>
<name>A0ABU2I4N9_9XANT</name>
<comment type="caution">
    <text evidence="2">The sequence shown here is derived from an EMBL/GenBank/DDBJ whole genome shotgun (WGS) entry which is preliminary data.</text>
</comment>
<dbReference type="InterPro" id="IPR054186">
    <property type="entry name" value="DUF6891"/>
</dbReference>
<dbReference type="EMBL" id="JAQMHB010000001">
    <property type="protein sequence ID" value="MDS9993116.1"/>
    <property type="molecule type" value="Genomic_DNA"/>
</dbReference>